<dbReference type="PROSITE" id="PS51257">
    <property type="entry name" value="PROKAR_LIPOPROTEIN"/>
    <property type="match status" value="1"/>
</dbReference>
<keyword evidence="1" id="KW-0732">Signal</keyword>
<dbReference type="EMBL" id="BAABAF010000001">
    <property type="protein sequence ID" value="GAA3755674.1"/>
    <property type="molecule type" value="Genomic_DNA"/>
</dbReference>
<comment type="caution">
    <text evidence="3">The sequence shown here is derived from an EMBL/GenBank/DDBJ whole genome shotgun (WGS) entry which is preliminary data.</text>
</comment>
<name>A0ABP7G5H6_9MICO</name>
<sequence length="380" mass="38353">MKITRTFAMAAAVAAIALTVSACSTGDAGAPAPSGSSSLSSAAQTALDTAYTGVGSTLDDLTPAKPKAGLKFYAMSCGESNATCSAPAAAMVDAAKAAGWSGTVVDGKLSPEGFATAIRQAVAGGANVLVPVGISCSAAAAAFAEAKAAGVTIIGGGGVDDCSPKEWASERLWLKDSPVPTPFQAIGKLQADYTFGKNNGDVKAVVLNMTSNPWGGLVTQAYKDELKALGSGEVVETVDISDPEQADGSFVQKVVSALLANPDVNTLVMPTDGFLVNGLAAAIAQAGLADKIVSVGGFGSAAALDMIRSGQPGITATIGQAQNWQAWGSIDTAIRVLDSQNPAYIGESVQAVDKDHNMPKSGPYDGSIDWKSKFLTAWGK</sequence>
<gene>
    <name evidence="3" type="ORF">GCM10022240_05760</name>
</gene>
<dbReference type="SUPFAM" id="SSF53822">
    <property type="entry name" value="Periplasmic binding protein-like I"/>
    <property type="match status" value="1"/>
</dbReference>
<organism evidence="3 4">
    <name type="scientific">Microbacterium kribbense</name>
    <dbReference type="NCBI Taxonomy" id="433645"/>
    <lineage>
        <taxon>Bacteria</taxon>
        <taxon>Bacillati</taxon>
        <taxon>Actinomycetota</taxon>
        <taxon>Actinomycetes</taxon>
        <taxon>Micrococcales</taxon>
        <taxon>Microbacteriaceae</taxon>
        <taxon>Microbacterium</taxon>
    </lineage>
</organism>
<dbReference type="Gene3D" id="3.40.50.2300">
    <property type="match status" value="2"/>
</dbReference>
<dbReference type="InterPro" id="IPR028082">
    <property type="entry name" value="Peripla_BP_I"/>
</dbReference>
<protein>
    <recommendedName>
        <fullName evidence="2">Periplasmic binding protein domain-containing protein</fullName>
    </recommendedName>
</protein>
<proteinExistence type="predicted"/>
<feature type="signal peptide" evidence="1">
    <location>
        <begin position="1"/>
        <end position="22"/>
    </location>
</feature>
<dbReference type="InterPro" id="IPR025997">
    <property type="entry name" value="SBP_2_dom"/>
</dbReference>
<reference evidence="4" key="1">
    <citation type="journal article" date="2019" name="Int. J. Syst. Evol. Microbiol.">
        <title>The Global Catalogue of Microorganisms (GCM) 10K type strain sequencing project: providing services to taxonomists for standard genome sequencing and annotation.</title>
        <authorList>
            <consortium name="The Broad Institute Genomics Platform"/>
            <consortium name="The Broad Institute Genome Sequencing Center for Infectious Disease"/>
            <person name="Wu L."/>
            <person name="Ma J."/>
        </authorList>
    </citation>
    <scope>NUCLEOTIDE SEQUENCE [LARGE SCALE GENOMIC DNA]</scope>
    <source>
        <strain evidence="4">JCM 16950</strain>
    </source>
</reference>
<keyword evidence="4" id="KW-1185">Reference proteome</keyword>
<dbReference type="Pfam" id="PF13407">
    <property type="entry name" value="Peripla_BP_4"/>
    <property type="match status" value="1"/>
</dbReference>
<evidence type="ECO:0000259" key="2">
    <source>
        <dbReference type="Pfam" id="PF13407"/>
    </source>
</evidence>
<accession>A0ABP7G5H6</accession>
<dbReference type="RefSeq" id="WP_344780303.1">
    <property type="nucleotide sequence ID" value="NZ_BAABAF010000001.1"/>
</dbReference>
<evidence type="ECO:0000256" key="1">
    <source>
        <dbReference type="SAM" id="SignalP"/>
    </source>
</evidence>
<evidence type="ECO:0000313" key="3">
    <source>
        <dbReference type="EMBL" id="GAA3755674.1"/>
    </source>
</evidence>
<dbReference type="Proteomes" id="UP001500540">
    <property type="component" value="Unassembled WGS sequence"/>
</dbReference>
<feature type="chain" id="PRO_5045352572" description="Periplasmic binding protein domain-containing protein" evidence="1">
    <location>
        <begin position="23"/>
        <end position="380"/>
    </location>
</feature>
<evidence type="ECO:0000313" key="4">
    <source>
        <dbReference type="Proteomes" id="UP001500540"/>
    </source>
</evidence>
<feature type="domain" description="Periplasmic binding protein" evidence="2">
    <location>
        <begin position="83"/>
        <end position="339"/>
    </location>
</feature>